<evidence type="ECO:0000256" key="2">
    <source>
        <dbReference type="ARBA" id="ARBA00008163"/>
    </source>
</evidence>
<dbReference type="KEGG" id="hmr:Hipma_0554"/>
<dbReference type="GO" id="GO:0009279">
    <property type="term" value="C:cell outer membrane"/>
    <property type="evidence" value="ECO:0007669"/>
    <property type="project" value="UniProtKB-SubCell"/>
</dbReference>
<evidence type="ECO:0000313" key="10">
    <source>
        <dbReference type="Proteomes" id="UP000008139"/>
    </source>
</evidence>
<dbReference type="Gene3D" id="2.40.160.60">
    <property type="entry name" value="Outer membrane protein transport protein (OMPP1/FadL/TodX)"/>
    <property type="match status" value="1"/>
</dbReference>
<dbReference type="FunCoup" id="F2LUS0">
    <property type="interactions" value="30"/>
</dbReference>
<dbReference type="AlphaFoldDB" id="F2LUS0"/>
<feature type="signal peptide" evidence="8">
    <location>
        <begin position="1"/>
        <end position="26"/>
    </location>
</feature>
<evidence type="ECO:0000256" key="3">
    <source>
        <dbReference type="ARBA" id="ARBA00022452"/>
    </source>
</evidence>
<dbReference type="OrthoDB" id="9922at2"/>
<dbReference type="PANTHER" id="PTHR35093:SF8">
    <property type="entry name" value="OUTER MEMBRANE PROTEIN NMB0088-RELATED"/>
    <property type="match status" value="1"/>
</dbReference>
<proteinExistence type="inferred from homology"/>
<evidence type="ECO:0000256" key="7">
    <source>
        <dbReference type="ARBA" id="ARBA00023237"/>
    </source>
</evidence>
<dbReference type="EMBL" id="CP002606">
    <property type="protein sequence ID" value="AEA33525.1"/>
    <property type="molecule type" value="Genomic_DNA"/>
</dbReference>
<keyword evidence="4" id="KW-0812">Transmembrane</keyword>
<dbReference type="HOGENOM" id="CLU_035981_1_2_7"/>
<dbReference type="SUPFAM" id="SSF56935">
    <property type="entry name" value="Porins"/>
    <property type="match status" value="1"/>
</dbReference>
<dbReference type="Proteomes" id="UP000008139">
    <property type="component" value="Chromosome"/>
</dbReference>
<evidence type="ECO:0000256" key="4">
    <source>
        <dbReference type="ARBA" id="ARBA00022692"/>
    </source>
</evidence>
<evidence type="ECO:0000256" key="6">
    <source>
        <dbReference type="ARBA" id="ARBA00023136"/>
    </source>
</evidence>
<evidence type="ECO:0000256" key="1">
    <source>
        <dbReference type="ARBA" id="ARBA00004571"/>
    </source>
</evidence>
<reference evidence="10" key="2">
    <citation type="submission" date="2011-03" db="EMBL/GenBank/DDBJ databases">
        <title>The complete genome of Hippea maritima DSM 10411.</title>
        <authorList>
            <consortium name="US DOE Joint Genome Institute (JGI-PGF)"/>
            <person name="Lucas S."/>
            <person name="Copeland A."/>
            <person name="Lapidus A."/>
            <person name="Bruce D."/>
            <person name="Goodwin L."/>
            <person name="Pitluck S."/>
            <person name="Peters L."/>
            <person name="Kyrpides N."/>
            <person name="Mavromatis K."/>
            <person name="Pagani I."/>
            <person name="Ivanova N."/>
            <person name="Mikhailova N."/>
            <person name="Lu M."/>
            <person name="Detter J.C."/>
            <person name="Tapia R."/>
            <person name="Han C."/>
            <person name="Land M."/>
            <person name="Hauser L."/>
            <person name="Markowitz V."/>
            <person name="Cheng J.-F."/>
            <person name="Hugenholtz P."/>
            <person name="Woyke T."/>
            <person name="Wu D."/>
            <person name="Spring S."/>
            <person name="Schroeder M."/>
            <person name="Brambilla E."/>
            <person name="Klenk H.-P."/>
            <person name="Eisen J.A."/>
        </authorList>
    </citation>
    <scope>NUCLEOTIDE SEQUENCE [LARGE SCALE GENOMIC DNA]</scope>
    <source>
        <strain evidence="10">ATCC 700847 / DSM 10411 / MH2</strain>
    </source>
</reference>
<comment type="similarity">
    <text evidence="2">Belongs to the OmpP1/FadL family.</text>
</comment>
<dbReference type="STRING" id="760142.Hipma_0554"/>
<dbReference type="RefSeq" id="WP_013681566.1">
    <property type="nucleotide sequence ID" value="NC_015318.1"/>
</dbReference>
<feature type="chain" id="PRO_5003281462" evidence="8">
    <location>
        <begin position="27"/>
        <end position="407"/>
    </location>
</feature>
<evidence type="ECO:0000256" key="8">
    <source>
        <dbReference type="SAM" id="SignalP"/>
    </source>
</evidence>
<keyword evidence="7" id="KW-0998">Cell outer membrane</keyword>
<sequence length="407" mass="45076">MAFKKKLFSAAMAAGLVFGAANISNATNGYYMIATGAKSLGMAGAVVANPQDASTIIQNPAGIAWLRNTTFDIGAAAFVPKRKINGYDSDSNLYMIPSAGFAYNPMGCNCGTPHFVFGIGMYGVSGMGVDWYDKNGITSQLYKAWSNMAMMEMSVGGAYRVNDQLSIGFAPVFVYQAMGLEYDWKNGKVDSLDTTSAYGIGFDAGIVYKLNDMIQLGLVYKSERWMQKLEWNVSGSNNHYMIASNADKVKMKLNMPQQIALGINFRPIEPLRLEADVRWINYRHVMWEVPTTGMIRPTWNFHWHNQWVFAFGAEYQATKALTLRAGFNYAKSPIKDEDLVNNIVSPAIVETHATAGLSYSFTKNIGISMAYSHAFEHKQTGKDNGGQQPMTIKMHQDTVAFQLTYTF</sequence>
<comment type="subcellular location">
    <subcellularLocation>
        <location evidence="1">Cell outer membrane</location>
        <topology evidence="1">Multi-pass membrane protein</topology>
    </subcellularLocation>
</comment>
<dbReference type="InterPro" id="IPR005017">
    <property type="entry name" value="OMPP1/FadL/TodX"/>
</dbReference>
<dbReference type="PANTHER" id="PTHR35093">
    <property type="entry name" value="OUTER MEMBRANE PROTEIN NMB0088-RELATED"/>
    <property type="match status" value="1"/>
</dbReference>
<keyword evidence="6" id="KW-0472">Membrane</keyword>
<keyword evidence="3" id="KW-1134">Transmembrane beta strand</keyword>
<dbReference type="InParanoid" id="F2LUS0"/>
<reference evidence="9 10" key="1">
    <citation type="journal article" date="2011" name="Stand. Genomic Sci.">
        <title>Complete genome sequence of the thermophilic sulfur-reducer Hippea maritima type strain (MH(2)).</title>
        <authorList>
            <person name="Huntemann M."/>
            <person name="Lu M."/>
            <person name="Nolan M."/>
            <person name="Lapidus A."/>
            <person name="Lucas S."/>
            <person name="Hammon N."/>
            <person name="Deshpande S."/>
            <person name="Cheng J.F."/>
            <person name="Tapia R."/>
            <person name="Han C."/>
            <person name="Goodwin L."/>
            <person name="Pitluck S."/>
            <person name="Liolios K."/>
            <person name="Pagani I."/>
            <person name="Ivanova N."/>
            <person name="Ovchinikova G."/>
            <person name="Pati A."/>
            <person name="Chen A."/>
            <person name="Palaniappan K."/>
            <person name="Land M."/>
            <person name="Hauser L."/>
            <person name="Jeffries C.D."/>
            <person name="Detter J.C."/>
            <person name="Brambilla E.M."/>
            <person name="Rohde M."/>
            <person name="Spring S."/>
            <person name="Goker M."/>
            <person name="Woyke T."/>
            <person name="Bristow J."/>
            <person name="Eisen J.A."/>
            <person name="Markowitz V."/>
            <person name="Hugenholtz P."/>
            <person name="Kyrpides N.C."/>
            <person name="Klenk H.P."/>
            <person name="Mavromatis K."/>
        </authorList>
    </citation>
    <scope>NUCLEOTIDE SEQUENCE [LARGE SCALE GENOMIC DNA]</scope>
    <source>
        <strain evidence="10">ATCC 700847 / DSM 10411 / MH2</strain>
    </source>
</reference>
<name>F2LUS0_HIPMA</name>
<protein>
    <submittedName>
        <fullName evidence="9">Membrane protein involved in aromatic hydrocarbon degradation</fullName>
    </submittedName>
</protein>
<gene>
    <name evidence="9" type="ordered locus">Hipma_0554</name>
</gene>
<organism evidence="9 10">
    <name type="scientific">Hippea maritima (strain ATCC 700847 / DSM 10411 / MH2)</name>
    <dbReference type="NCBI Taxonomy" id="760142"/>
    <lineage>
        <taxon>Bacteria</taxon>
        <taxon>Pseudomonadati</taxon>
        <taxon>Campylobacterota</taxon>
        <taxon>Desulfurellia</taxon>
        <taxon>Desulfurellales</taxon>
        <taxon>Hippeaceae</taxon>
        <taxon>Hippea</taxon>
    </lineage>
</organism>
<dbReference type="eggNOG" id="COG2067">
    <property type="taxonomic scope" value="Bacteria"/>
</dbReference>
<dbReference type="GO" id="GO:0015483">
    <property type="term" value="F:long-chain fatty acid transporting porin activity"/>
    <property type="evidence" value="ECO:0007669"/>
    <property type="project" value="TreeGrafter"/>
</dbReference>
<keyword evidence="10" id="KW-1185">Reference proteome</keyword>
<evidence type="ECO:0000256" key="5">
    <source>
        <dbReference type="ARBA" id="ARBA00022729"/>
    </source>
</evidence>
<accession>F2LUS0</accession>
<dbReference type="Pfam" id="PF03349">
    <property type="entry name" value="Toluene_X"/>
    <property type="match status" value="1"/>
</dbReference>
<evidence type="ECO:0000313" key="9">
    <source>
        <dbReference type="EMBL" id="AEA33525.1"/>
    </source>
</evidence>
<keyword evidence="5 8" id="KW-0732">Signal</keyword>